<keyword evidence="5 8" id="KW-0378">Hydrolase</keyword>
<dbReference type="SUPFAM" id="SSF51556">
    <property type="entry name" value="Metallo-dependent hydrolases"/>
    <property type="match status" value="1"/>
</dbReference>
<dbReference type="EC" id="3.5.4.3" evidence="3 7"/>
<evidence type="ECO:0000256" key="1">
    <source>
        <dbReference type="ARBA" id="ARBA00004984"/>
    </source>
</evidence>
<evidence type="ECO:0000256" key="7">
    <source>
        <dbReference type="NCBIfam" id="TIGR02967"/>
    </source>
</evidence>
<dbReference type="InterPro" id="IPR032466">
    <property type="entry name" value="Metal_Hydrolase"/>
</dbReference>
<dbReference type="PANTHER" id="PTHR11271">
    <property type="entry name" value="GUANINE DEAMINASE"/>
    <property type="match status" value="1"/>
</dbReference>
<organism evidence="10 11">
    <name type="scientific">Herbiconiux moechotypicola</name>
    <dbReference type="NCBI Taxonomy" id="637393"/>
    <lineage>
        <taxon>Bacteria</taxon>
        <taxon>Bacillati</taxon>
        <taxon>Actinomycetota</taxon>
        <taxon>Actinomycetes</taxon>
        <taxon>Micrococcales</taxon>
        <taxon>Microbacteriaceae</taxon>
        <taxon>Herbiconiux</taxon>
    </lineage>
</organism>
<dbReference type="Gene3D" id="2.30.40.10">
    <property type="entry name" value="Urease, subunit C, domain 1"/>
    <property type="match status" value="1"/>
</dbReference>
<evidence type="ECO:0000256" key="3">
    <source>
        <dbReference type="ARBA" id="ARBA00012781"/>
    </source>
</evidence>
<comment type="caution">
    <text evidence="10">The sequence shown here is derived from an EMBL/GenBank/DDBJ whole genome shotgun (WGS) entry which is preliminary data.</text>
</comment>
<accession>A0ABP5R163</accession>
<dbReference type="InterPro" id="IPR006680">
    <property type="entry name" value="Amidohydro-rel"/>
</dbReference>
<dbReference type="Gene3D" id="3.20.20.140">
    <property type="entry name" value="Metal-dependent hydrolases"/>
    <property type="match status" value="1"/>
</dbReference>
<keyword evidence="4 8" id="KW-0479">Metal-binding</keyword>
<protein>
    <recommendedName>
        <fullName evidence="3 7">Guanine deaminase</fullName>
        <shortName evidence="8">Guanase</shortName>
        <ecNumber evidence="3 7">3.5.4.3</ecNumber>
    </recommendedName>
    <alternativeName>
        <fullName evidence="8">Guanine aminohydrolase</fullName>
    </alternativeName>
</protein>
<keyword evidence="11" id="KW-1185">Reference proteome</keyword>
<evidence type="ECO:0000256" key="8">
    <source>
        <dbReference type="RuleBase" id="RU366009"/>
    </source>
</evidence>
<comment type="cofactor">
    <cofactor evidence="8">
        <name>Zn(2+)</name>
        <dbReference type="ChEBI" id="CHEBI:29105"/>
    </cofactor>
    <text evidence="8">Binds 1 zinc ion per subunit.</text>
</comment>
<dbReference type="InterPro" id="IPR051607">
    <property type="entry name" value="Metallo-dep_hydrolases"/>
</dbReference>
<name>A0ABP5R163_9MICO</name>
<sequence length="466" mass="51905">MGTKAIRGTFLDFIDDPWKHVGDEAAATRFHRDGLLVIEDGIVADFGVYDEVAPRHPGVEITEIRDRIILPGFIDGHIHLPQTRVLGAYGEQLLPWLQKWVFPEEHRYSERAYAEEGTKHFFDNLLASGTTTAQTFTTGNLTCNEVFFEEASKRNMRMIGGLTGIDTHVPDYFANTPEQFYTDSKALIEKWHGTGRNLYAITPRFAFGASVELMEACRRLKQEHPDLWVNTHISENPAEIHGVLALHDDCTDYLGVYEKFDLVGPKFTGGHGVWLSNSEFRRFSEKGAAVAFCPSSNLYLGSGLFRLGRALDPEHRVLISVGTDMGGGNRFSLLNSLEDAYKVGMLQNTILDGSIVPSDQDLEESERNKLSSLRAFYLLTRGGAESLYIDDKVGTFDIGKEADFVALDWTAGPPAAPWHASLLLEKGGDELSLETVTDLLFGIMMVADERAVDQTWVMGELAYQKA</sequence>
<proteinExistence type="inferred from homology"/>
<evidence type="ECO:0000256" key="6">
    <source>
        <dbReference type="ARBA" id="ARBA00022833"/>
    </source>
</evidence>
<gene>
    <name evidence="10" type="primary">guaD</name>
    <name evidence="10" type="ORF">GCM10009851_38070</name>
</gene>
<evidence type="ECO:0000313" key="10">
    <source>
        <dbReference type="EMBL" id="GAA2248993.1"/>
    </source>
</evidence>
<evidence type="ECO:0000256" key="5">
    <source>
        <dbReference type="ARBA" id="ARBA00022801"/>
    </source>
</evidence>
<dbReference type="NCBIfam" id="NF006679">
    <property type="entry name" value="PRK09228.1"/>
    <property type="match status" value="1"/>
</dbReference>
<dbReference type="InterPro" id="IPR011059">
    <property type="entry name" value="Metal-dep_hydrolase_composite"/>
</dbReference>
<dbReference type="EMBL" id="BAAAQY010000015">
    <property type="protein sequence ID" value="GAA2248993.1"/>
    <property type="molecule type" value="Genomic_DNA"/>
</dbReference>
<comment type="similarity">
    <text evidence="2 8">Belongs to the metallo-dependent hydrolases superfamily. ATZ/TRZ family.</text>
</comment>
<reference evidence="11" key="1">
    <citation type="journal article" date="2019" name="Int. J. Syst. Evol. Microbiol.">
        <title>The Global Catalogue of Microorganisms (GCM) 10K type strain sequencing project: providing services to taxonomists for standard genome sequencing and annotation.</title>
        <authorList>
            <consortium name="The Broad Institute Genomics Platform"/>
            <consortium name="The Broad Institute Genome Sequencing Center for Infectious Disease"/>
            <person name="Wu L."/>
            <person name="Ma J."/>
        </authorList>
    </citation>
    <scope>NUCLEOTIDE SEQUENCE [LARGE SCALE GENOMIC DNA]</scope>
    <source>
        <strain evidence="11">JCM 16117</strain>
    </source>
</reference>
<dbReference type="RefSeq" id="WP_259481608.1">
    <property type="nucleotide sequence ID" value="NZ_BAAAQY010000015.1"/>
</dbReference>
<dbReference type="Pfam" id="PF01979">
    <property type="entry name" value="Amidohydro_1"/>
    <property type="match status" value="1"/>
</dbReference>
<evidence type="ECO:0000256" key="4">
    <source>
        <dbReference type="ARBA" id="ARBA00022723"/>
    </source>
</evidence>
<evidence type="ECO:0000259" key="9">
    <source>
        <dbReference type="Pfam" id="PF01979"/>
    </source>
</evidence>
<dbReference type="SUPFAM" id="SSF51338">
    <property type="entry name" value="Composite domain of metallo-dependent hydrolases"/>
    <property type="match status" value="2"/>
</dbReference>
<comment type="catalytic activity">
    <reaction evidence="8">
        <text>guanine + H2O + H(+) = xanthine + NH4(+)</text>
        <dbReference type="Rhea" id="RHEA:14665"/>
        <dbReference type="ChEBI" id="CHEBI:15377"/>
        <dbReference type="ChEBI" id="CHEBI:15378"/>
        <dbReference type="ChEBI" id="CHEBI:16235"/>
        <dbReference type="ChEBI" id="CHEBI:17712"/>
        <dbReference type="ChEBI" id="CHEBI:28938"/>
        <dbReference type="EC" id="3.5.4.3"/>
    </reaction>
</comment>
<dbReference type="Proteomes" id="UP001500929">
    <property type="component" value="Unassembled WGS sequence"/>
</dbReference>
<dbReference type="PANTHER" id="PTHR11271:SF6">
    <property type="entry name" value="GUANINE DEAMINASE"/>
    <property type="match status" value="1"/>
</dbReference>
<evidence type="ECO:0000256" key="2">
    <source>
        <dbReference type="ARBA" id="ARBA00006745"/>
    </source>
</evidence>
<comment type="function">
    <text evidence="8">Catalyzes the hydrolytic deamination of guanine, producing xanthine and ammonia.</text>
</comment>
<dbReference type="NCBIfam" id="TIGR02967">
    <property type="entry name" value="guan_deamin"/>
    <property type="match status" value="1"/>
</dbReference>
<keyword evidence="6 8" id="KW-0862">Zinc</keyword>
<dbReference type="InterPro" id="IPR014311">
    <property type="entry name" value="Guanine_deaminase"/>
</dbReference>
<evidence type="ECO:0000313" key="11">
    <source>
        <dbReference type="Proteomes" id="UP001500929"/>
    </source>
</evidence>
<comment type="pathway">
    <text evidence="1 8">Purine metabolism; guanine degradation; xanthine from guanine: step 1/1.</text>
</comment>
<feature type="domain" description="Amidohydrolase-related" evidence="9">
    <location>
        <begin position="68"/>
        <end position="460"/>
    </location>
</feature>